<reference evidence="1" key="1">
    <citation type="submission" date="2022-06" db="EMBL/GenBank/DDBJ databases">
        <title>Phylogenomic reconstructions and comparative analyses of Kickxellomycotina fungi.</title>
        <authorList>
            <person name="Reynolds N.K."/>
            <person name="Stajich J.E."/>
            <person name="Barry K."/>
            <person name="Grigoriev I.V."/>
            <person name="Crous P."/>
            <person name="Smith M.E."/>
        </authorList>
    </citation>
    <scope>NUCLEOTIDE SEQUENCE</scope>
    <source>
        <strain evidence="1">RSA 2271</strain>
    </source>
</reference>
<gene>
    <name evidence="1" type="ORF">EV182_006011</name>
</gene>
<accession>A0ACC1HUD8</accession>
<comment type="caution">
    <text evidence="1">The sequence shown here is derived from an EMBL/GenBank/DDBJ whole genome shotgun (WGS) entry which is preliminary data.</text>
</comment>
<keyword evidence="2" id="KW-1185">Reference proteome</keyword>
<evidence type="ECO:0000313" key="1">
    <source>
        <dbReference type="EMBL" id="KAJ1677514.1"/>
    </source>
</evidence>
<evidence type="ECO:0000313" key="2">
    <source>
        <dbReference type="Proteomes" id="UP001145114"/>
    </source>
</evidence>
<protein>
    <submittedName>
        <fullName evidence="1">Uncharacterized protein</fullName>
    </submittedName>
</protein>
<sequence>METLSNPDEIEATKRNLEALVEAGRQAEKLLVGNGISEEDAHENDDISDEEGNDFGNEARNVAWPDGSAAESILMNPGSEGPMEYEETQLDSGFTATTDRLLPQQIKDGAELKNNQVEPSNSEDDAMEDLSAVTSHLRSLFKGSVSTGFNMPSIDSIAADVSSQMGQQQRQQRSDQAEHFSGLGEDEAAQPSMTDEEAYEKARQALKLNLRYQRELVRQLKATEEALSHNSKLQASIGELFSMQARAMSKRNTGRGGARGGSVNGKGRGNTRGSRDDGMDVVDHITGDPKVAPNMYFADADNQPPPNNRDTIKRLKNPPIIYRARRWTDQERESLAAGVRQENKKILAQRLYAQSNDPRSIWEVEKMSDRELEMNLKDLDWKRISKFYVPSHKPIECAIQWATHDHPIINKQPWTKKEENKLKEIAQRRGERG</sequence>
<proteinExistence type="predicted"/>
<organism evidence="1 2">
    <name type="scientific">Spiromyces aspiralis</name>
    <dbReference type="NCBI Taxonomy" id="68401"/>
    <lineage>
        <taxon>Eukaryota</taxon>
        <taxon>Fungi</taxon>
        <taxon>Fungi incertae sedis</taxon>
        <taxon>Zoopagomycota</taxon>
        <taxon>Kickxellomycotina</taxon>
        <taxon>Kickxellomycetes</taxon>
        <taxon>Kickxellales</taxon>
        <taxon>Kickxellaceae</taxon>
        <taxon>Spiromyces</taxon>
    </lineage>
</organism>
<dbReference type="Proteomes" id="UP001145114">
    <property type="component" value="Unassembled WGS sequence"/>
</dbReference>
<name>A0ACC1HUD8_9FUNG</name>
<feature type="non-terminal residue" evidence="1">
    <location>
        <position position="433"/>
    </location>
</feature>
<dbReference type="EMBL" id="JAMZIH010002337">
    <property type="protein sequence ID" value="KAJ1677514.1"/>
    <property type="molecule type" value="Genomic_DNA"/>
</dbReference>